<comment type="subcellular location">
    <subcellularLocation>
        <location evidence="1">Membrane</location>
    </subcellularLocation>
</comment>
<evidence type="ECO:0000256" key="1">
    <source>
        <dbReference type="ARBA" id="ARBA00004370"/>
    </source>
</evidence>
<keyword evidence="3" id="KW-0732">Signal</keyword>
<dbReference type="RefSeq" id="WP_208265741.1">
    <property type="nucleotide sequence ID" value="NZ_BAAAGM010000081.1"/>
</dbReference>
<dbReference type="Proteomes" id="UP000666915">
    <property type="component" value="Unassembled WGS sequence"/>
</dbReference>
<feature type="signal peptide" evidence="3">
    <location>
        <begin position="1"/>
        <end position="29"/>
    </location>
</feature>
<proteinExistence type="predicted"/>
<protein>
    <submittedName>
        <fullName evidence="5">Beta-lactamase family protein</fullName>
    </submittedName>
</protein>
<accession>A0ABS3QVK5</accession>
<gene>
    <name evidence="5" type="ORF">J4557_07820</name>
</gene>
<dbReference type="PANTHER" id="PTHR46825:SF11">
    <property type="entry name" value="PENICILLIN-BINDING PROTEIN 4"/>
    <property type="match status" value="1"/>
</dbReference>
<feature type="domain" description="Beta-lactamase-related" evidence="4">
    <location>
        <begin position="48"/>
        <end position="375"/>
    </location>
</feature>
<feature type="chain" id="PRO_5046228283" evidence="3">
    <location>
        <begin position="30"/>
        <end position="393"/>
    </location>
</feature>
<evidence type="ECO:0000256" key="3">
    <source>
        <dbReference type="SAM" id="SignalP"/>
    </source>
</evidence>
<dbReference type="InterPro" id="IPR012338">
    <property type="entry name" value="Beta-lactam/transpept-like"/>
</dbReference>
<keyword evidence="6" id="KW-1185">Reference proteome</keyword>
<dbReference type="SUPFAM" id="SSF56601">
    <property type="entry name" value="beta-lactamase/transpeptidase-like"/>
    <property type="match status" value="1"/>
</dbReference>
<name>A0ABS3QVK5_9ACTN</name>
<comment type="caution">
    <text evidence="5">The sequence shown here is derived from an EMBL/GenBank/DDBJ whole genome shotgun (WGS) entry which is preliminary data.</text>
</comment>
<organism evidence="5 6">
    <name type="scientific">Actinomadura nitritigenes</name>
    <dbReference type="NCBI Taxonomy" id="134602"/>
    <lineage>
        <taxon>Bacteria</taxon>
        <taxon>Bacillati</taxon>
        <taxon>Actinomycetota</taxon>
        <taxon>Actinomycetes</taxon>
        <taxon>Streptosporangiales</taxon>
        <taxon>Thermomonosporaceae</taxon>
        <taxon>Actinomadura</taxon>
    </lineage>
</organism>
<evidence type="ECO:0000256" key="2">
    <source>
        <dbReference type="ARBA" id="ARBA00023136"/>
    </source>
</evidence>
<dbReference type="PANTHER" id="PTHR46825">
    <property type="entry name" value="D-ALANYL-D-ALANINE-CARBOXYPEPTIDASE/ENDOPEPTIDASE AMPH"/>
    <property type="match status" value="1"/>
</dbReference>
<evidence type="ECO:0000313" key="6">
    <source>
        <dbReference type="Proteomes" id="UP000666915"/>
    </source>
</evidence>
<dbReference type="InterPro" id="IPR050491">
    <property type="entry name" value="AmpC-like"/>
</dbReference>
<keyword evidence="2" id="KW-0472">Membrane</keyword>
<dbReference type="InterPro" id="IPR001466">
    <property type="entry name" value="Beta-lactam-related"/>
</dbReference>
<reference evidence="5 6" key="1">
    <citation type="submission" date="2021-03" db="EMBL/GenBank/DDBJ databases">
        <authorList>
            <person name="Kanchanasin P."/>
            <person name="Saeng-In P."/>
            <person name="Phongsopitanun W."/>
            <person name="Yuki M."/>
            <person name="Kudo T."/>
            <person name="Ohkuma M."/>
            <person name="Tanasupawat S."/>
        </authorList>
    </citation>
    <scope>NUCLEOTIDE SEQUENCE [LARGE SCALE GENOMIC DNA]</scope>
    <source>
        <strain evidence="5 6">L46</strain>
    </source>
</reference>
<sequence length="393" mass="42219">MNRRSALGVMGTVPLAAGGLLAATGTASAGGATGRARIPAGLRPGGEFDRFVRQQAANDRFSGTVLLVNRGRTVLSRSYGMADKERSIRNGPDTVFALASVSKVFVGVAVAQLAEAGKIAYEAKLGTYLDGFPAEIADTVTVHQMLTHTSGMGDYHQENPEYPRLQDTWTSADQVMDGTMALIRRNRLHFTPGTGYLYSNSAFVTLGAIVAKVSGLSYYDYVRRYVFKAAGMTGADFYARPQARNDRRIAHPYTTTSSGQREDLAGRDFMGLPDGGAFATAPDMARFTSALNGHKLLSRLHTELITTPKVPIATLPPKDGKPAKTMFAGYGPDSALVNGQRILGHNGGSQGIDTAWYTYPYSEWTTVILCNYDAQTSAPIESLLEKLILAQDA</sequence>
<dbReference type="EMBL" id="JAGEOK010000004">
    <property type="protein sequence ID" value="MBO2437424.1"/>
    <property type="molecule type" value="Genomic_DNA"/>
</dbReference>
<evidence type="ECO:0000313" key="5">
    <source>
        <dbReference type="EMBL" id="MBO2437424.1"/>
    </source>
</evidence>
<dbReference type="Gene3D" id="3.40.710.10">
    <property type="entry name" value="DD-peptidase/beta-lactamase superfamily"/>
    <property type="match status" value="1"/>
</dbReference>
<evidence type="ECO:0000259" key="4">
    <source>
        <dbReference type="Pfam" id="PF00144"/>
    </source>
</evidence>
<dbReference type="Pfam" id="PF00144">
    <property type="entry name" value="Beta-lactamase"/>
    <property type="match status" value="1"/>
</dbReference>